<dbReference type="AlphaFoldDB" id="A0A450XGI3"/>
<gene>
    <name evidence="3" type="ORF">BECKMB1821G_GA0114241_100448</name>
    <name evidence="5" type="ORF">BECKMB1821H_GA0114242_100264</name>
    <name evidence="4" type="ORF">BECKMB1821I_GA0114274_100646</name>
</gene>
<evidence type="ECO:0000313" key="4">
    <source>
        <dbReference type="EMBL" id="VFK28410.1"/>
    </source>
</evidence>
<evidence type="ECO:0000256" key="2">
    <source>
        <dbReference type="ARBA" id="ARBA00023080"/>
    </source>
</evidence>
<keyword evidence="2" id="KW-0546">Nucleotide metabolism</keyword>
<evidence type="ECO:0000313" key="3">
    <source>
        <dbReference type="EMBL" id="VFK23290.1"/>
    </source>
</evidence>
<reference evidence="4" key="1">
    <citation type="submission" date="2019-02" db="EMBL/GenBank/DDBJ databases">
        <authorList>
            <person name="Gruber-Vodicka R. H."/>
            <person name="Seah K. B. B."/>
        </authorList>
    </citation>
    <scope>NUCLEOTIDE SEQUENCE</scope>
    <source>
        <strain evidence="3">BECK_BZ197</strain>
        <strain evidence="5">BECK_BZ198</strain>
        <strain evidence="4">BECK_BZ199</strain>
    </source>
</reference>
<evidence type="ECO:0000313" key="5">
    <source>
        <dbReference type="EMBL" id="VFK74243.1"/>
    </source>
</evidence>
<accession>A0A450XGI3</accession>
<dbReference type="InterPro" id="IPR029001">
    <property type="entry name" value="ITPase-like_fam"/>
</dbReference>
<sequence>MHQLNIFSERNGIKDEILPVLPGSVFHASEEWPLFFSKFPGTPGIRIWFEIELSDVDLSSQELKNQITTLGEHGFCREYKDCRGVVSVYLQLINTEGAIETMAGDIPGSVANLPRGPKGDDWDRIWVPYGFRTTFAELRNQRWTINKRIRLLVDAAQALDVDVSVDFYEAHITVDASGDSAWRRFETVCDTLGIKAIRIELPKGVQPSQFITASIHRGSLDKVRTEAFELARLINGEELPVKRIKIEATTRNTLVPTTDEEARKKPEDNYFEFHAKITVDENSNLAGLRNLCEKHNAHLSRNASNTRKNRKHQRFVTMRFYRLGLKSSNLHFERLLDDLRDKDFEISNLLKEYTVFDTNTNLDKGWFGNRFPENSTTREIDALGLIT</sequence>
<dbReference type="SUPFAM" id="SSF52972">
    <property type="entry name" value="ITPase-like"/>
    <property type="match status" value="1"/>
</dbReference>
<dbReference type="EMBL" id="CAADGH010000002">
    <property type="protein sequence ID" value="VFK74243.1"/>
    <property type="molecule type" value="Genomic_DNA"/>
</dbReference>
<dbReference type="GO" id="GO:0047429">
    <property type="term" value="F:nucleoside triphosphate diphosphatase activity"/>
    <property type="evidence" value="ECO:0007669"/>
    <property type="project" value="InterPro"/>
</dbReference>
<name>A0A450XGI3_9GAMM</name>
<dbReference type="InterPro" id="IPR002637">
    <property type="entry name" value="RdgB/HAM1"/>
</dbReference>
<dbReference type="EMBL" id="CAADFO010000004">
    <property type="protein sequence ID" value="VFK23290.1"/>
    <property type="molecule type" value="Genomic_DNA"/>
</dbReference>
<organism evidence="4">
    <name type="scientific">Candidatus Kentrum sp. MB</name>
    <dbReference type="NCBI Taxonomy" id="2138164"/>
    <lineage>
        <taxon>Bacteria</taxon>
        <taxon>Pseudomonadati</taxon>
        <taxon>Pseudomonadota</taxon>
        <taxon>Gammaproteobacteria</taxon>
        <taxon>Candidatus Kentrum</taxon>
    </lineage>
</organism>
<protein>
    <submittedName>
        <fullName evidence="4">Ham1 family protein</fullName>
    </submittedName>
</protein>
<proteinExistence type="predicted"/>
<dbReference type="Pfam" id="PF01725">
    <property type="entry name" value="Ham1p_like"/>
    <property type="match status" value="1"/>
</dbReference>
<dbReference type="GO" id="GO:0009117">
    <property type="term" value="P:nucleotide metabolic process"/>
    <property type="evidence" value="ECO:0007669"/>
    <property type="project" value="UniProtKB-KW"/>
</dbReference>
<dbReference type="GO" id="GO:0009143">
    <property type="term" value="P:nucleoside triphosphate catabolic process"/>
    <property type="evidence" value="ECO:0007669"/>
    <property type="project" value="InterPro"/>
</dbReference>
<evidence type="ECO:0000256" key="1">
    <source>
        <dbReference type="ARBA" id="ARBA00022801"/>
    </source>
</evidence>
<dbReference type="EMBL" id="CAADFQ010000006">
    <property type="protein sequence ID" value="VFK28410.1"/>
    <property type="molecule type" value="Genomic_DNA"/>
</dbReference>
<dbReference type="Gene3D" id="3.90.950.10">
    <property type="match status" value="1"/>
</dbReference>
<keyword evidence="1" id="KW-0378">Hydrolase</keyword>